<dbReference type="EMBL" id="LR743530">
    <property type="protein sequence ID" value="CAA2409741.1"/>
    <property type="molecule type" value="Genomic_DNA"/>
</dbReference>
<organism evidence="2 3">
    <name type="scientific">Xanthomonas phage Suba</name>
    <dbReference type="NCBI Taxonomy" id="2674975"/>
    <lineage>
        <taxon>Viruses</taxon>
        <taxon>Duplodnaviria</taxon>
        <taxon>Heunggongvirae</taxon>
        <taxon>Uroviricota</taxon>
        <taxon>Caudoviricetes</taxon>
        <taxon>Stanbaylleyvirinae</taxon>
        <taxon>Subavirus</taxon>
        <taxon>Subavirus suba</taxon>
    </lineage>
</organism>
<feature type="compositionally biased region" description="Basic and acidic residues" evidence="1">
    <location>
        <begin position="56"/>
        <end position="74"/>
    </location>
</feature>
<dbReference type="GeneID" id="79707300"/>
<evidence type="ECO:0000313" key="3">
    <source>
        <dbReference type="Proteomes" id="UP000464334"/>
    </source>
</evidence>
<evidence type="ECO:0000313" key="2">
    <source>
        <dbReference type="EMBL" id="CAA2409741.1"/>
    </source>
</evidence>
<name>A0A679KD06_9CAUD</name>
<feature type="compositionally biased region" description="Low complexity" evidence="1">
    <location>
        <begin position="105"/>
        <end position="128"/>
    </location>
</feature>
<protein>
    <submittedName>
        <fullName evidence="2">Phage DNA polymerase III subunits gamma and tau</fullName>
    </submittedName>
</protein>
<dbReference type="RefSeq" id="YP_010742760.1">
    <property type="nucleotide sequence ID" value="NC_073092.1"/>
</dbReference>
<keyword evidence="3" id="KW-1185">Reference proteome</keyword>
<dbReference type="KEGG" id="vg:79707300"/>
<evidence type="ECO:0000256" key="1">
    <source>
        <dbReference type="SAM" id="MobiDB-lite"/>
    </source>
</evidence>
<feature type="region of interest" description="Disordered" evidence="1">
    <location>
        <begin position="47"/>
        <end position="139"/>
    </location>
</feature>
<sequence>MKGPHILYFVDGPAPSAAQLDEAAEINGIVQYRNVRAVDLSNPLEKADGVAGEVPDAYKHYPSPEEAVEKFKAEARKRRGAMGDKPAPGSNAEKLAKSDGETSQPGAGEPPSGGPATTPDADAAKGGDAPAGGAWGKPQ</sequence>
<dbReference type="Proteomes" id="UP000464334">
    <property type="component" value="Chromosome"/>
</dbReference>
<reference evidence="2 3" key="1">
    <citation type="submission" date="2019-12" db="EMBL/GenBank/DDBJ databases">
        <authorList>
            <person name="Ansaldi M."/>
            <person name="Clavijo F."/>
        </authorList>
    </citation>
    <scope>NUCLEOTIDE SEQUENCE [LARGE SCALE GENOMIC DNA]</scope>
</reference>
<feature type="compositionally biased region" description="Gly residues" evidence="1">
    <location>
        <begin position="129"/>
        <end position="139"/>
    </location>
</feature>
<proteinExistence type="predicted"/>
<accession>A0A679KD06</accession>